<accession>A0A0A1FEX2</accession>
<name>A0A0A1FEX2_9BURK</name>
<gene>
    <name evidence="1" type="ORF">LT85_2229</name>
</gene>
<keyword evidence="2" id="KW-1185">Reference proteome</keyword>
<evidence type="ECO:0000313" key="1">
    <source>
        <dbReference type="EMBL" id="AIY41387.1"/>
    </source>
</evidence>
<dbReference type="HOGENOM" id="CLU_2914537_0_0_4"/>
<dbReference type="AlphaFoldDB" id="A0A0A1FEX2"/>
<proteinExistence type="predicted"/>
<reference evidence="2" key="1">
    <citation type="journal article" date="2014" name="Soil Biol. Biochem.">
        <title>Structure and function of bacterial communities in ageing soils: Insights from the Mendocino ecological staircase.</title>
        <authorList>
            <person name="Uroz S."/>
            <person name="Tech J.J."/>
            <person name="Sawaya N.A."/>
            <person name="Frey-Klett P."/>
            <person name="Leveau J.H.J."/>
        </authorList>
    </citation>
    <scope>NUCLEOTIDE SEQUENCE [LARGE SCALE GENOMIC DNA]</scope>
    <source>
        <strain evidence="2">Cal35</strain>
    </source>
</reference>
<dbReference type="Proteomes" id="UP000030302">
    <property type="component" value="Chromosome"/>
</dbReference>
<sequence>MRLVVASLRAEILLRSCFCITKWSRSDPSSEFAARRSVLKLSGIVCLDSCKSGNEYLALGQ</sequence>
<dbReference type="EMBL" id="CP009962">
    <property type="protein sequence ID" value="AIY41387.1"/>
    <property type="molecule type" value="Genomic_DNA"/>
</dbReference>
<protein>
    <submittedName>
        <fullName evidence="1">Uncharacterized protein</fullName>
    </submittedName>
</protein>
<evidence type="ECO:0000313" key="2">
    <source>
        <dbReference type="Proteomes" id="UP000030302"/>
    </source>
</evidence>
<dbReference type="KEGG" id="care:LT85_2229"/>
<organism evidence="1 2">
    <name type="scientific">Collimonas arenae</name>
    <dbReference type="NCBI Taxonomy" id="279058"/>
    <lineage>
        <taxon>Bacteria</taxon>
        <taxon>Pseudomonadati</taxon>
        <taxon>Pseudomonadota</taxon>
        <taxon>Betaproteobacteria</taxon>
        <taxon>Burkholderiales</taxon>
        <taxon>Oxalobacteraceae</taxon>
        <taxon>Collimonas</taxon>
    </lineage>
</organism>